<keyword evidence="1" id="KW-1133">Transmembrane helix</keyword>
<keyword evidence="1" id="KW-0812">Transmembrane</keyword>
<reference evidence="2" key="1">
    <citation type="journal article" date="2020" name="mSystems">
        <title>Genome- and Community-Level Interaction Insights into Carbon Utilization and Element Cycling Functions of Hydrothermarchaeota in Hydrothermal Sediment.</title>
        <authorList>
            <person name="Zhou Z."/>
            <person name="Liu Y."/>
            <person name="Xu W."/>
            <person name="Pan J."/>
            <person name="Luo Z.H."/>
            <person name="Li M."/>
        </authorList>
    </citation>
    <scope>NUCLEOTIDE SEQUENCE [LARGE SCALE GENOMIC DNA]</scope>
    <source>
        <strain evidence="2">SpSt-70</strain>
    </source>
</reference>
<organism evidence="2">
    <name type="scientific">Dictyoglomus thermophilum</name>
    <dbReference type="NCBI Taxonomy" id="14"/>
    <lineage>
        <taxon>Bacteria</taxon>
        <taxon>Pseudomonadati</taxon>
        <taxon>Dictyoglomota</taxon>
        <taxon>Dictyoglomia</taxon>
        <taxon>Dictyoglomales</taxon>
        <taxon>Dictyoglomaceae</taxon>
        <taxon>Dictyoglomus</taxon>
    </lineage>
</organism>
<comment type="caution">
    <text evidence="2">The sequence shown here is derived from an EMBL/GenBank/DDBJ whole genome shotgun (WGS) entry which is preliminary data.</text>
</comment>
<feature type="transmembrane region" description="Helical" evidence="1">
    <location>
        <begin position="6"/>
        <end position="24"/>
    </location>
</feature>
<dbReference type="EMBL" id="DTDV01000005">
    <property type="protein sequence ID" value="HGK23026.1"/>
    <property type="molecule type" value="Genomic_DNA"/>
</dbReference>
<sequence>MRKIDYVLSGFLIASLGLNTYFVINMDKLIRDDFEEIISAKKVSFVQQNLEKIDQIKIAENLNDLKKKYKLSLGRTDPFKPLIEERRQESGSINSILPDKNVVKVIPESERPNFVVRGILKGKYNEVVILEKPEKEESFVVEKGKEVDGYRIIKVDIDNNTITLRKNNRDFILKLVGDR</sequence>
<dbReference type="AlphaFoldDB" id="A0A7C3KQ21"/>
<evidence type="ECO:0000256" key="1">
    <source>
        <dbReference type="SAM" id="Phobius"/>
    </source>
</evidence>
<proteinExistence type="predicted"/>
<gene>
    <name evidence="2" type="ORF">ENU78_01020</name>
</gene>
<protein>
    <submittedName>
        <fullName evidence="2">Uncharacterized protein</fullName>
    </submittedName>
</protein>
<keyword evidence="1" id="KW-0472">Membrane</keyword>
<dbReference type="RefSeq" id="WP_012547073.1">
    <property type="nucleotide sequence ID" value="NZ_VTFL01000005.1"/>
</dbReference>
<name>A0A7C3KQ21_DICTH</name>
<evidence type="ECO:0000313" key="2">
    <source>
        <dbReference type="EMBL" id="HGK23026.1"/>
    </source>
</evidence>
<accession>A0A7C3KQ21</accession>
<dbReference type="OMA" id="TYFVINM"/>